<feature type="transmembrane region" description="Helical" evidence="7">
    <location>
        <begin position="37"/>
        <end position="57"/>
    </location>
</feature>
<evidence type="ECO:0000256" key="4">
    <source>
        <dbReference type="ARBA" id="ARBA00022989"/>
    </source>
</evidence>
<dbReference type="Proteomes" id="UP001157160">
    <property type="component" value="Unassembled WGS sequence"/>
</dbReference>
<evidence type="ECO:0000256" key="5">
    <source>
        <dbReference type="ARBA" id="ARBA00023136"/>
    </source>
</evidence>
<evidence type="ECO:0000256" key="7">
    <source>
        <dbReference type="SAM" id="Phobius"/>
    </source>
</evidence>
<evidence type="ECO:0000256" key="2">
    <source>
        <dbReference type="ARBA" id="ARBA00022475"/>
    </source>
</evidence>
<dbReference type="EMBL" id="BSUL01000001">
    <property type="protein sequence ID" value="GMA29214.1"/>
    <property type="molecule type" value="Genomic_DNA"/>
</dbReference>
<comment type="subcellular location">
    <subcellularLocation>
        <location evidence="1">Cell membrane</location>
        <topology evidence="1">Multi-pass membrane protein</topology>
    </subcellularLocation>
</comment>
<organism evidence="9 10">
    <name type="scientific">Arenivirga flava</name>
    <dbReference type="NCBI Taxonomy" id="1930060"/>
    <lineage>
        <taxon>Bacteria</taxon>
        <taxon>Bacillati</taxon>
        <taxon>Actinomycetota</taxon>
        <taxon>Actinomycetes</taxon>
        <taxon>Micrococcales</taxon>
        <taxon>Microbacteriaceae</taxon>
        <taxon>Arenivirga</taxon>
    </lineage>
</organism>
<accession>A0AA37UFA1</accession>
<name>A0AA37UFA1_9MICO</name>
<dbReference type="RefSeq" id="WP_284233114.1">
    <property type="nucleotide sequence ID" value="NZ_BSUL01000001.1"/>
</dbReference>
<keyword evidence="3 7" id="KW-0812">Transmembrane</keyword>
<feature type="region of interest" description="Disordered" evidence="6">
    <location>
        <begin position="61"/>
        <end position="80"/>
    </location>
</feature>
<comment type="caution">
    <text evidence="9">The sequence shown here is derived from an EMBL/GenBank/DDBJ whole genome shotgun (WGS) entry which is preliminary data.</text>
</comment>
<dbReference type="GO" id="GO:0005886">
    <property type="term" value="C:plasma membrane"/>
    <property type="evidence" value="ECO:0007669"/>
    <property type="project" value="UniProtKB-SubCell"/>
</dbReference>
<dbReference type="AlphaFoldDB" id="A0AA37UFA1"/>
<evidence type="ECO:0000313" key="10">
    <source>
        <dbReference type="Proteomes" id="UP001157160"/>
    </source>
</evidence>
<keyword evidence="5 7" id="KW-0472">Membrane</keyword>
<keyword evidence="2" id="KW-1003">Cell membrane</keyword>
<dbReference type="Pfam" id="PF13396">
    <property type="entry name" value="PLDc_N"/>
    <property type="match status" value="1"/>
</dbReference>
<keyword evidence="10" id="KW-1185">Reference proteome</keyword>
<reference evidence="9 10" key="1">
    <citation type="journal article" date="2014" name="Int. J. Syst. Evol. Microbiol.">
        <title>Complete genome sequence of Corynebacterium casei LMG S-19264T (=DSM 44701T), isolated from a smear-ripened cheese.</title>
        <authorList>
            <consortium name="US DOE Joint Genome Institute (JGI-PGF)"/>
            <person name="Walter F."/>
            <person name="Albersmeier A."/>
            <person name="Kalinowski J."/>
            <person name="Ruckert C."/>
        </authorList>
    </citation>
    <scope>NUCLEOTIDE SEQUENCE [LARGE SCALE GENOMIC DNA]</scope>
    <source>
        <strain evidence="9 10">NBRC 112289</strain>
    </source>
</reference>
<evidence type="ECO:0000256" key="3">
    <source>
        <dbReference type="ARBA" id="ARBA00022692"/>
    </source>
</evidence>
<proteinExistence type="predicted"/>
<dbReference type="InterPro" id="IPR027379">
    <property type="entry name" value="CLS_N"/>
</dbReference>
<evidence type="ECO:0000259" key="8">
    <source>
        <dbReference type="Pfam" id="PF13396"/>
    </source>
</evidence>
<evidence type="ECO:0000256" key="1">
    <source>
        <dbReference type="ARBA" id="ARBA00004651"/>
    </source>
</evidence>
<evidence type="ECO:0000256" key="6">
    <source>
        <dbReference type="SAM" id="MobiDB-lite"/>
    </source>
</evidence>
<keyword evidence="4 7" id="KW-1133">Transmembrane helix</keyword>
<feature type="domain" description="Cardiolipin synthase N-terminal" evidence="8">
    <location>
        <begin position="15"/>
        <end position="59"/>
    </location>
</feature>
<gene>
    <name evidence="9" type="ORF">GCM10025874_24670</name>
</gene>
<sequence length="121" mass="13561">MARLLLILPVVVLGFMIYAIADLVLIDENRVRALPKWGWAVLIVLLPGIGAVLWLVLGRERRGRDQPARRGPTAPDDDADFLAKLGKDADQDERIRRLEEQLSLLDDDEDPNGDADKPGRR</sequence>
<protein>
    <recommendedName>
        <fullName evidence="8">Cardiolipin synthase N-terminal domain-containing protein</fullName>
    </recommendedName>
</protein>
<evidence type="ECO:0000313" key="9">
    <source>
        <dbReference type="EMBL" id="GMA29214.1"/>
    </source>
</evidence>